<keyword evidence="1" id="KW-0472">Membrane</keyword>
<name>A0A8S1YES0_9CILI</name>
<protein>
    <recommendedName>
        <fullName evidence="4">Transmembrane protein</fullName>
    </recommendedName>
</protein>
<evidence type="ECO:0008006" key="4">
    <source>
        <dbReference type="Google" id="ProtNLM"/>
    </source>
</evidence>
<feature type="transmembrane region" description="Helical" evidence="1">
    <location>
        <begin position="1245"/>
        <end position="1261"/>
    </location>
</feature>
<gene>
    <name evidence="2" type="ORF">PPENT_87.1.T1670069</name>
</gene>
<keyword evidence="3" id="KW-1185">Reference proteome</keyword>
<proteinExistence type="predicted"/>
<evidence type="ECO:0000313" key="3">
    <source>
        <dbReference type="Proteomes" id="UP000689195"/>
    </source>
</evidence>
<organism evidence="2 3">
    <name type="scientific">Paramecium pentaurelia</name>
    <dbReference type="NCBI Taxonomy" id="43138"/>
    <lineage>
        <taxon>Eukaryota</taxon>
        <taxon>Sar</taxon>
        <taxon>Alveolata</taxon>
        <taxon>Ciliophora</taxon>
        <taxon>Intramacronucleata</taxon>
        <taxon>Oligohymenophorea</taxon>
        <taxon>Peniculida</taxon>
        <taxon>Parameciidae</taxon>
        <taxon>Paramecium</taxon>
    </lineage>
</organism>
<dbReference type="OrthoDB" id="307367at2759"/>
<keyword evidence="1" id="KW-0812">Transmembrane</keyword>
<reference evidence="2" key="1">
    <citation type="submission" date="2021-01" db="EMBL/GenBank/DDBJ databases">
        <authorList>
            <consortium name="Genoscope - CEA"/>
            <person name="William W."/>
        </authorList>
    </citation>
    <scope>NUCLEOTIDE SEQUENCE</scope>
</reference>
<dbReference type="Proteomes" id="UP000689195">
    <property type="component" value="Unassembled WGS sequence"/>
</dbReference>
<sequence>MKMNFISLLIHSLFSFIYIICQNAIIITQYSELQQLYFLENEKYIIEDNDLAIPFKNDEDLQINLLNTSSQQLIEKQKQIDLGLDGDAKLFKFLSHQGKYINICVLQLQSIDCKIRINNTLYNEGIIAEEIRSNSISLPSNSCYNAFYIEEDSFLIHCLNSNQQIQYFLLNDKSQILDEITINETHNCRLDSKLQSNKLLINSLNCQISIILIIEINLQDGRLQFNKNFIKLHELDTYPNQSNLIDLKICDQNIVLLIFAQFMCTYNLENQIFKIEMIQYQPWFLYIKDSCFPYVVNQQFQRFNRIGFYYHTFNQMINTESQIKSIQYSEKIFLFLYDDYAVITHESFNQERILNIKQIYKLNTLPLLLTLDYNNQISFYNIICLNKFIKYQNLPFIGIYSKSQLRYSINQILFYHKMFQYSIKYPLQIELTESITIKNNQRDMTNLIIDTNQITKAIPLYLDLEYDQDNVLQQYTNQTIIIYHRNLPINKTLKIISFEINFIIIIYEDQYHKIYVNLKNNDIQKNVYIMSSIFEVSVEFVKEHINQITLFFITKNKILNFLIINKTDIEYQDSIKPKDYIQEYKMDLYKIICLLIDNTVLTYQFKNWYEYFSSKDQYLQEFWMKRENKYNDFRVPYLYINNQKYTIEIKSLIPNKYNILVTINGEILISHIFVPYSRILLIVNNNNILELKLYFFSLNEILLLYQIPTYEFLIIQPIKIKFYDKLFSIITIKNELEYLLTYDVTQQGKSCLRQITKMQLDYQSFNLIDETGIFSQVLFDKIVINYPYLNFGIKQIKITDYSIIDHLIKFQAKSLIYSIPSYFYINLNLLNFDTKLRYKLNVKQQILMINNQNEIINLDSIYGSINNLHLSNNCEGFLNGPIQLKQIIQLNNCSSIYEQFCFFSNSKLIIDYFNSNITIILPKNTILLNTILKSNYNLIILYDQFLQQIGFFNFSGNQSIQQNIYNHSNYIKLDYIEFNNQYKSIRFINDFLMIETAQFFDIYSIIRQQNKMKYQVQCQINYLSATQIEYLFYYEYSFILLILNNKFELYFEICSKFENEVKEHKKIISDYQIVAFYILNFKQENQEIHLILILFSPTDIAYIYELFFDLKQQIITELLIKSQIIRYININYEDFKQINDTNYILKGKNENSISSSYFYQINLSSSVEIFDYYYKDDEFSDIQYYNQTHFVQIKNDGKINNVQLIEIHNYKVHLQNNCELVLHNYVSSLRSPVILENSIQNKSKITLYLLMLNFLLILFISNKNRSL</sequence>
<evidence type="ECO:0000256" key="1">
    <source>
        <dbReference type="SAM" id="Phobius"/>
    </source>
</evidence>
<dbReference type="EMBL" id="CAJJDO010000167">
    <property type="protein sequence ID" value="CAD8212290.1"/>
    <property type="molecule type" value="Genomic_DNA"/>
</dbReference>
<dbReference type="AlphaFoldDB" id="A0A8S1YES0"/>
<comment type="caution">
    <text evidence="2">The sequence shown here is derived from an EMBL/GenBank/DDBJ whole genome shotgun (WGS) entry which is preliminary data.</text>
</comment>
<keyword evidence="1" id="KW-1133">Transmembrane helix</keyword>
<accession>A0A8S1YES0</accession>
<evidence type="ECO:0000313" key="2">
    <source>
        <dbReference type="EMBL" id="CAD8212290.1"/>
    </source>
</evidence>